<dbReference type="AlphaFoldDB" id="A0AAV0YCB2"/>
<dbReference type="EMBL" id="CATIWC010000691">
    <property type="protein sequence ID" value="CAI8583439.1"/>
    <property type="molecule type" value="Genomic_DNA"/>
</dbReference>
<evidence type="ECO:0000256" key="7">
    <source>
        <dbReference type="ARBA" id="ARBA00023136"/>
    </source>
</evidence>
<accession>A0AAV0YCB2</accession>
<evidence type="ECO:0000256" key="6">
    <source>
        <dbReference type="ARBA" id="ARBA00023065"/>
    </source>
</evidence>
<evidence type="ECO:0008006" key="11">
    <source>
        <dbReference type="Google" id="ProtNLM"/>
    </source>
</evidence>
<evidence type="ECO:0000256" key="8">
    <source>
        <dbReference type="ARBA" id="ARBA00023310"/>
    </source>
</evidence>
<gene>
    <name evidence="9" type="ORF">VFH_U027400</name>
</gene>
<evidence type="ECO:0000256" key="2">
    <source>
        <dbReference type="ARBA" id="ARBA00007046"/>
    </source>
</evidence>
<dbReference type="HAMAP" id="MF_01416">
    <property type="entry name" value="ATP_synth_delta_bact"/>
    <property type="match status" value="1"/>
</dbReference>
<dbReference type="SUPFAM" id="SSF47928">
    <property type="entry name" value="N-terminal domain of the delta subunit of the F1F0-ATP synthase"/>
    <property type="match status" value="1"/>
</dbReference>
<comment type="caution">
    <text evidence="9">The sequence shown here is derived from an EMBL/GenBank/DDBJ whole genome shotgun (WGS) entry which is preliminary data.</text>
</comment>
<dbReference type="InterPro" id="IPR000711">
    <property type="entry name" value="ATPase_OSCP/dsu"/>
</dbReference>
<dbReference type="Pfam" id="PF00213">
    <property type="entry name" value="OSCP"/>
    <property type="match status" value="1"/>
</dbReference>
<keyword evidence="7" id="KW-0472">Membrane</keyword>
<evidence type="ECO:0000256" key="1">
    <source>
        <dbReference type="ARBA" id="ARBA00004370"/>
    </source>
</evidence>
<protein>
    <recommendedName>
        <fullName evidence="11">ATP synthase subunit O, mitochondrial</fullName>
    </recommendedName>
</protein>
<evidence type="ECO:0000313" key="9">
    <source>
        <dbReference type="EMBL" id="CAI8583439.1"/>
    </source>
</evidence>
<evidence type="ECO:0000313" key="10">
    <source>
        <dbReference type="Proteomes" id="UP001157006"/>
    </source>
</evidence>
<keyword evidence="5" id="KW-0375">Hydrogen ion transport</keyword>
<keyword evidence="6" id="KW-0406">Ion transport</keyword>
<organism evidence="9 10">
    <name type="scientific">Vicia faba</name>
    <name type="common">Broad bean</name>
    <name type="synonym">Faba vulgaris</name>
    <dbReference type="NCBI Taxonomy" id="3906"/>
    <lineage>
        <taxon>Eukaryota</taxon>
        <taxon>Viridiplantae</taxon>
        <taxon>Streptophyta</taxon>
        <taxon>Embryophyta</taxon>
        <taxon>Tracheophyta</taxon>
        <taxon>Spermatophyta</taxon>
        <taxon>Magnoliopsida</taxon>
        <taxon>eudicotyledons</taxon>
        <taxon>Gunneridae</taxon>
        <taxon>Pentapetalae</taxon>
        <taxon>rosids</taxon>
        <taxon>fabids</taxon>
        <taxon>Fabales</taxon>
        <taxon>Fabaceae</taxon>
        <taxon>Papilionoideae</taxon>
        <taxon>50 kb inversion clade</taxon>
        <taxon>NPAAA clade</taxon>
        <taxon>Hologalegina</taxon>
        <taxon>IRL clade</taxon>
        <taxon>Fabeae</taxon>
        <taxon>Vicia</taxon>
    </lineage>
</organism>
<comment type="subunit">
    <text evidence="3">F-type ATPases have 2 components, CF(1) - the catalytic core - and CF(0) - the membrane proton channel. CF(1) has five subunits: alpha(3), beta(3), gamma(1), delta(1), epsilon(1). CF(0) has three main subunits: a, b and c.</text>
</comment>
<name>A0AAV0YCB2_VICFA</name>
<keyword evidence="10" id="KW-1185">Reference proteome</keyword>
<evidence type="ECO:0000256" key="3">
    <source>
        <dbReference type="ARBA" id="ARBA00011648"/>
    </source>
</evidence>
<dbReference type="Proteomes" id="UP001157006">
    <property type="component" value="Unassembled WGS sequence"/>
</dbReference>
<dbReference type="InterPro" id="IPR020781">
    <property type="entry name" value="ATPase_OSCP/d_CS"/>
</dbReference>
<comment type="similarity">
    <text evidence="2">Belongs to the ATPase delta chain family.</text>
</comment>
<dbReference type="NCBIfam" id="TIGR01145">
    <property type="entry name" value="ATP_synt_delta"/>
    <property type="match status" value="1"/>
</dbReference>
<dbReference type="PRINTS" id="PR00125">
    <property type="entry name" value="ATPASEDELTA"/>
</dbReference>
<sequence>MAFYGRVKSGISLCNKLGLLSSQRSTLQRSLIAPSISQAFRNFADVPGQKETKIKVPIAMFGGSGNYASALYIAAVKVNAVDKVDSELLQFVEGVKGSPITSQFIKDISVAKDVRVKVIQDIATQAKFSEVTKNFLLLLAENGRLKNVDTIAKRFAELAMAYKGEVKATVTTVIALPPEEENALKQAVQEMLGSGAKVKLEQKIDPSILGGLVLEFSQKVFDMSIKSRAQQMERILREPANYSI</sequence>
<dbReference type="PANTHER" id="PTHR11910">
    <property type="entry name" value="ATP SYNTHASE DELTA CHAIN"/>
    <property type="match status" value="1"/>
</dbReference>
<dbReference type="GO" id="GO:0046933">
    <property type="term" value="F:proton-transporting ATP synthase activity, rotational mechanism"/>
    <property type="evidence" value="ECO:0007669"/>
    <property type="project" value="InterPro"/>
</dbReference>
<dbReference type="GO" id="GO:0016020">
    <property type="term" value="C:membrane"/>
    <property type="evidence" value="ECO:0007669"/>
    <property type="project" value="UniProtKB-SubCell"/>
</dbReference>
<evidence type="ECO:0000256" key="4">
    <source>
        <dbReference type="ARBA" id="ARBA00022448"/>
    </source>
</evidence>
<keyword evidence="8" id="KW-0066">ATP synthesis</keyword>
<dbReference type="InterPro" id="IPR026015">
    <property type="entry name" value="ATP_synth_OSCP/delta_N_sf"/>
</dbReference>
<proteinExistence type="inferred from homology"/>
<dbReference type="PROSITE" id="PS00389">
    <property type="entry name" value="ATPASE_DELTA"/>
    <property type="match status" value="1"/>
</dbReference>
<dbReference type="Gene3D" id="1.10.520.20">
    <property type="entry name" value="N-terminal domain of the delta subunit of the F1F0-ATP synthase"/>
    <property type="match status" value="1"/>
</dbReference>
<comment type="subcellular location">
    <subcellularLocation>
        <location evidence="1">Membrane</location>
    </subcellularLocation>
</comment>
<evidence type="ECO:0000256" key="5">
    <source>
        <dbReference type="ARBA" id="ARBA00022781"/>
    </source>
</evidence>
<reference evidence="9 10" key="1">
    <citation type="submission" date="2023-01" db="EMBL/GenBank/DDBJ databases">
        <authorList>
            <person name="Kreplak J."/>
        </authorList>
    </citation>
    <scope>NUCLEOTIDE SEQUENCE [LARGE SCALE GENOMIC DNA]</scope>
</reference>
<keyword evidence="4" id="KW-0813">Transport</keyword>